<feature type="transmembrane region" description="Helical" evidence="1">
    <location>
        <begin position="44"/>
        <end position="67"/>
    </location>
</feature>
<name>A0A9D3ZNV9_9ROSI</name>
<comment type="caution">
    <text evidence="2">The sequence shown here is derived from an EMBL/GenBank/DDBJ whole genome shotgun (WGS) entry which is preliminary data.</text>
</comment>
<evidence type="ECO:0008006" key="4">
    <source>
        <dbReference type="Google" id="ProtNLM"/>
    </source>
</evidence>
<dbReference type="OrthoDB" id="1938112at2759"/>
<dbReference type="AlphaFoldDB" id="A0A9D3ZNV9"/>
<proteinExistence type="predicted"/>
<gene>
    <name evidence="2" type="ORF">J1N35_033991</name>
</gene>
<dbReference type="Proteomes" id="UP000828251">
    <property type="component" value="Unassembled WGS sequence"/>
</dbReference>
<evidence type="ECO:0000313" key="2">
    <source>
        <dbReference type="EMBL" id="KAH1055926.1"/>
    </source>
</evidence>
<evidence type="ECO:0000313" key="3">
    <source>
        <dbReference type="Proteomes" id="UP000828251"/>
    </source>
</evidence>
<reference evidence="2 3" key="1">
    <citation type="journal article" date="2021" name="Plant Biotechnol. J.">
        <title>Multi-omics assisted identification of the key and species-specific regulatory components of drought-tolerant mechanisms in Gossypium stocksii.</title>
        <authorList>
            <person name="Yu D."/>
            <person name="Ke L."/>
            <person name="Zhang D."/>
            <person name="Wu Y."/>
            <person name="Sun Y."/>
            <person name="Mei J."/>
            <person name="Sun J."/>
            <person name="Sun Y."/>
        </authorList>
    </citation>
    <scope>NUCLEOTIDE SEQUENCE [LARGE SCALE GENOMIC DNA]</scope>
    <source>
        <strain evidence="3">cv. E1</strain>
        <tissue evidence="2">Leaf</tissue>
    </source>
</reference>
<sequence length="79" mass="8946">MEIHFHWAGKGTTAAPKRGTYGHLISAISVKSKFKPPNEKLKKILIVVGAVVLLLILVLMILGALWWKGWLWERISREV</sequence>
<protein>
    <recommendedName>
        <fullName evidence="4">Malectin domain-containing protein</fullName>
    </recommendedName>
</protein>
<keyword evidence="1" id="KW-0812">Transmembrane</keyword>
<keyword evidence="1" id="KW-0472">Membrane</keyword>
<dbReference type="EMBL" id="JAIQCV010000010">
    <property type="protein sequence ID" value="KAH1055926.1"/>
    <property type="molecule type" value="Genomic_DNA"/>
</dbReference>
<keyword evidence="1" id="KW-1133">Transmembrane helix</keyword>
<accession>A0A9D3ZNV9</accession>
<organism evidence="2 3">
    <name type="scientific">Gossypium stocksii</name>
    <dbReference type="NCBI Taxonomy" id="47602"/>
    <lineage>
        <taxon>Eukaryota</taxon>
        <taxon>Viridiplantae</taxon>
        <taxon>Streptophyta</taxon>
        <taxon>Embryophyta</taxon>
        <taxon>Tracheophyta</taxon>
        <taxon>Spermatophyta</taxon>
        <taxon>Magnoliopsida</taxon>
        <taxon>eudicotyledons</taxon>
        <taxon>Gunneridae</taxon>
        <taxon>Pentapetalae</taxon>
        <taxon>rosids</taxon>
        <taxon>malvids</taxon>
        <taxon>Malvales</taxon>
        <taxon>Malvaceae</taxon>
        <taxon>Malvoideae</taxon>
        <taxon>Gossypium</taxon>
    </lineage>
</organism>
<keyword evidence="3" id="KW-1185">Reference proteome</keyword>
<evidence type="ECO:0000256" key="1">
    <source>
        <dbReference type="SAM" id="Phobius"/>
    </source>
</evidence>